<evidence type="ECO:0000313" key="1">
    <source>
        <dbReference type="EMBL" id="KZS00486.1"/>
    </source>
</evidence>
<evidence type="ECO:0000313" key="2">
    <source>
        <dbReference type="Proteomes" id="UP000076858"/>
    </source>
</evidence>
<dbReference type="Proteomes" id="UP000076858">
    <property type="component" value="Unassembled WGS sequence"/>
</dbReference>
<dbReference type="AlphaFoldDB" id="A0A164HR64"/>
<protein>
    <submittedName>
        <fullName evidence="1">Uncharacterized protein</fullName>
    </submittedName>
</protein>
<keyword evidence="2" id="KW-1185">Reference proteome</keyword>
<accession>A0A164HR64</accession>
<proteinExistence type="predicted"/>
<dbReference type="EMBL" id="LRGB01009740">
    <property type="protein sequence ID" value="KZS00486.1"/>
    <property type="molecule type" value="Genomic_DNA"/>
</dbReference>
<feature type="non-terminal residue" evidence="1">
    <location>
        <position position="1"/>
    </location>
</feature>
<name>A0A164HR64_9CRUS</name>
<gene>
    <name evidence="1" type="ORF">APZ42_003188</name>
</gene>
<dbReference type="OrthoDB" id="10035579at2759"/>
<sequence length="67" mass="7100">FVIDVVFIKIDEQAPQLSSEPSSVDICSTAIASADINMETAAYSSDENAGITRLILTDSYDSPSAKS</sequence>
<organism evidence="1 2">
    <name type="scientific">Daphnia magna</name>
    <dbReference type="NCBI Taxonomy" id="35525"/>
    <lineage>
        <taxon>Eukaryota</taxon>
        <taxon>Metazoa</taxon>
        <taxon>Ecdysozoa</taxon>
        <taxon>Arthropoda</taxon>
        <taxon>Crustacea</taxon>
        <taxon>Branchiopoda</taxon>
        <taxon>Diplostraca</taxon>
        <taxon>Cladocera</taxon>
        <taxon>Anomopoda</taxon>
        <taxon>Daphniidae</taxon>
        <taxon>Daphnia</taxon>
    </lineage>
</organism>
<comment type="caution">
    <text evidence="1">The sequence shown here is derived from an EMBL/GenBank/DDBJ whole genome shotgun (WGS) entry which is preliminary data.</text>
</comment>
<reference evidence="1 2" key="1">
    <citation type="submission" date="2016-03" db="EMBL/GenBank/DDBJ databases">
        <title>EvidentialGene: Evidence-directed Construction of Genes on Genomes.</title>
        <authorList>
            <person name="Gilbert D.G."/>
            <person name="Choi J.-H."/>
            <person name="Mockaitis K."/>
            <person name="Colbourne J."/>
            <person name="Pfrender M."/>
        </authorList>
    </citation>
    <scope>NUCLEOTIDE SEQUENCE [LARGE SCALE GENOMIC DNA]</scope>
    <source>
        <strain evidence="1 2">Xinb3</strain>
        <tissue evidence="1">Complete organism</tissue>
    </source>
</reference>